<dbReference type="PANTHER" id="PTHR45737:SF6">
    <property type="entry name" value="VON WILLEBRAND FACTOR A DOMAIN-CONTAINING PROTEIN 5A"/>
    <property type="match status" value="1"/>
</dbReference>
<organism evidence="2 3">
    <name type="scientific">Rotaria sordida</name>
    <dbReference type="NCBI Taxonomy" id="392033"/>
    <lineage>
        <taxon>Eukaryota</taxon>
        <taxon>Metazoa</taxon>
        <taxon>Spiralia</taxon>
        <taxon>Gnathifera</taxon>
        <taxon>Rotifera</taxon>
        <taxon>Eurotatoria</taxon>
        <taxon>Bdelloidea</taxon>
        <taxon>Philodinida</taxon>
        <taxon>Philodinidae</taxon>
        <taxon>Rotaria</taxon>
    </lineage>
</organism>
<dbReference type="Proteomes" id="UP000663864">
    <property type="component" value="Unassembled WGS sequence"/>
</dbReference>
<protein>
    <submittedName>
        <fullName evidence="2">Uncharacterized protein</fullName>
    </submittedName>
</protein>
<dbReference type="AlphaFoldDB" id="A0A819C1K7"/>
<reference evidence="2" key="1">
    <citation type="submission" date="2021-02" db="EMBL/GenBank/DDBJ databases">
        <authorList>
            <person name="Nowell W R."/>
        </authorList>
    </citation>
    <scope>NUCLEOTIDE SEQUENCE</scope>
</reference>
<evidence type="ECO:0000313" key="2">
    <source>
        <dbReference type="EMBL" id="CAF3811567.1"/>
    </source>
</evidence>
<gene>
    <name evidence="2" type="ORF">JBS370_LOCUS15898</name>
    <name evidence="1" type="ORF">ZHD862_LOCUS25133</name>
</gene>
<dbReference type="EMBL" id="CAJNOT010001764">
    <property type="protein sequence ID" value="CAF1246001.1"/>
    <property type="molecule type" value="Genomic_DNA"/>
</dbReference>
<dbReference type="PANTHER" id="PTHR45737">
    <property type="entry name" value="VON WILLEBRAND FACTOR A DOMAIN-CONTAINING PROTEIN 5A"/>
    <property type="match status" value="1"/>
</dbReference>
<evidence type="ECO:0000313" key="3">
    <source>
        <dbReference type="Proteomes" id="UP000663836"/>
    </source>
</evidence>
<dbReference type="EMBL" id="CAJOBD010001555">
    <property type="protein sequence ID" value="CAF3811567.1"/>
    <property type="molecule type" value="Genomic_DNA"/>
</dbReference>
<dbReference type="Proteomes" id="UP000663836">
    <property type="component" value="Unassembled WGS sequence"/>
</dbReference>
<evidence type="ECO:0000313" key="1">
    <source>
        <dbReference type="EMBL" id="CAF1246001.1"/>
    </source>
</evidence>
<accession>A0A819C1K7</accession>
<comment type="caution">
    <text evidence="2">The sequence shown here is derived from an EMBL/GenBank/DDBJ whole genome shotgun (WGS) entry which is preliminary data.</text>
</comment>
<name>A0A819C1K7_9BILA</name>
<sequence>MEQDEKLQDIFIINVGALLPRNECQIQIMYVTELDLVSRNKIRFIVSTTIAPRCNQSFGGISSPASTQAKYVQSVPYTIDFQCQIDKLHGEIKSVSSSSHSIAIQFNDDTYSITFDQKNTFMDRDIILDIELSTRTNTILAVENNGEHQLALMASFIPTNEDCLAHLTNGRFTFIPPGTSVDIHVAEQLQKALEPCITNVKVKWNILSLISSKLQTIPTIVPHVYANDRLLFYTLIESDQFDHFTTVELWNHEETAQLGLARIDRVPEITDNNNQLIAHLAAKALIQEITHLKEPQAGSQQTRL</sequence>
<proteinExistence type="predicted"/>